<evidence type="ECO:0008006" key="4">
    <source>
        <dbReference type="Google" id="ProtNLM"/>
    </source>
</evidence>
<dbReference type="AlphaFoldDB" id="A0A2Z4UBX0"/>
<dbReference type="OrthoDB" id="9779098at2"/>
<dbReference type="PROSITE" id="PS51257">
    <property type="entry name" value="PROKAR_LIPOPROTEIN"/>
    <property type="match status" value="1"/>
</dbReference>
<dbReference type="InterPro" id="IPR021598">
    <property type="entry name" value="DUF3221"/>
</dbReference>
<dbReference type="Pfam" id="PF11518">
    <property type="entry name" value="DUF3221"/>
    <property type="match status" value="1"/>
</dbReference>
<evidence type="ECO:0000313" key="3">
    <source>
        <dbReference type="Proteomes" id="UP000250003"/>
    </source>
</evidence>
<reference evidence="3" key="1">
    <citation type="submission" date="2018-06" db="EMBL/GenBank/DDBJ databases">
        <title>Description of Blautia argi sp. nov., a new anaerobic isolated from dog feces.</title>
        <authorList>
            <person name="Chang Y.-H."/>
            <person name="Paek J."/>
            <person name="Shin Y."/>
        </authorList>
    </citation>
    <scope>NUCLEOTIDE SEQUENCE [LARGE SCALE GENOMIC DNA]</scope>
    <source>
        <strain evidence="3">KCTC 15426</strain>
    </source>
</reference>
<dbReference type="Proteomes" id="UP000250003">
    <property type="component" value="Chromosome"/>
</dbReference>
<dbReference type="RefSeq" id="WP_111920047.1">
    <property type="nucleotide sequence ID" value="NZ_CAUWHR010000009.1"/>
</dbReference>
<name>A0A2Z4UBX0_9FIRM</name>
<dbReference type="EMBL" id="CP030280">
    <property type="protein sequence ID" value="AWY98560.1"/>
    <property type="molecule type" value="Genomic_DNA"/>
</dbReference>
<organism evidence="2 3">
    <name type="scientific">Blautia argi</name>
    <dbReference type="NCBI Taxonomy" id="1912897"/>
    <lineage>
        <taxon>Bacteria</taxon>
        <taxon>Bacillati</taxon>
        <taxon>Bacillota</taxon>
        <taxon>Clostridia</taxon>
        <taxon>Lachnospirales</taxon>
        <taxon>Lachnospiraceae</taxon>
        <taxon>Blautia</taxon>
    </lineage>
</organism>
<keyword evidence="1" id="KW-0472">Membrane</keyword>
<dbReference type="KEGG" id="blau:DQQ01_10800"/>
<feature type="transmembrane region" description="Helical" evidence="1">
    <location>
        <begin position="12"/>
        <end position="31"/>
    </location>
</feature>
<evidence type="ECO:0000313" key="2">
    <source>
        <dbReference type="EMBL" id="AWY98560.1"/>
    </source>
</evidence>
<gene>
    <name evidence="2" type="ORF">DQQ01_10800</name>
</gene>
<proteinExistence type="predicted"/>
<keyword evidence="1" id="KW-1133">Transmembrane helix</keyword>
<sequence>MNKETKAHNLLRYFRSFIVILVIFILMLSGCDRKEQRRVSLKGQVLEVKEQYILIEPLEEESLSADKITVSTQVKDSQKVPDLKEGDCVKILYDGIILESYPAKINQVYEIQLLSEGEADTE</sequence>
<protein>
    <recommendedName>
        <fullName evidence="4">DUF3221 domain-containing protein</fullName>
    </recommendedName>
</protein>
<accession>A0A2Z4UBX0</accession>
<keyword evidence="1" id="KW-0812">Transmembrane</keyword>
<keyword evidence="3" id="KW-1185">Reference proteome</keyword>
<evidence type="ECO:0000256" key="1">
    <source>
        <dbReference type="SAM" id="Phobius"/>
    </source>
</evidence>